<dbReference type="RefSeq" id="WP_054064721.1">
    <property type="nucleotide sequence ID" value="NZ_JSYZ01000034.1"/>
</dbReference>
<dbReference type="Proteomes" id="UP000037931">
    <property type="component" value="Unassembled WGS sequence"/>
</dbReference>
<comment type="caution">
    <text evidence="1">The sequence shown here is derived from an EMBL/GenBank/DDBJ whole genome shotgun (WGS) entry which is preliminary data.</text>
</comment>
<dbReference type="AlphaFoldDB" id="A0A0M9GBV1"/>
<evidence type="ECO:0000313" key="2">
    <source>
        <dbReference type="Proteomes" id="UP000037931"/>
    </source>
</evidence>
<accession>A0A0M9GBV1</accession>
<dbReference type="PATRIC" id="fig|50340.43.peg.4432"/>
<proteinExistence type="predicted"/>
<reference evidence="1 2" key="1">
    <citation type="journal article" date="2015" name="PLoS ONE">
        <title>Rice-Infecting Pseudomonas Genomes Are Highly Accessorized and Harbor Multiple Putative Virulence Mechanisms to Cause Sheath Brown Rot.</title>
        <authorList>
            <person name="Quibod I.L."/>
            <person name="Grande G."/>
            <person name="Oreiro E.G."/>
            <person name="Borja F.N."/>
            <person name="Dossa G.S."/>
            <person name="Mauleon R."/>
            <person name="Cruz C.V."/>
            <person name="Oliva R."/>
        </authorList>
    </citation>
    <scope>NUCLEOTIDE SEQUENCE [LARGE SCALE GENOMIC DNA]</scope>
    <source>
        <strain evidence="1 2">IRRI 6609</strain>
    </source>
</reference>
<keyword evidence="2" id="KW-1185">Reference proteome</keyword>
<sequence length="489" mass="50677">MTIPASQIAQVIPGVLSAAGAAINLNGLILTHNTYVPIGTIPGFAIADDVASYFGSASLEASLATIYFNGYENSTKKPGKLYFAQYPSAPVAAYLRSGSLASTTLAQIKAVTGSLSIVIDGTAKTAASIDLSTATSFSSAAALLSTALSVPVTFDSIKSAFIVSSSTTGVTSTIDFATGTAAAGLLLTNATGAVTSQGAVAGVPGTFMDALVAKTQNWFGFTTTWEPVTADKNLFSAWANGKADRFAYAGYDSDVNASAIGNTTTWGYYLQSTKSSGTIPIFGDVTHAVFALSWAACLDFDRLNGRATLAFRYQSGLAASVTDATIASNLKANGYNFYGAYANATEDFLFMYPGSISGKWAWADSFANQVWMNANFQADLIKLAMSLGTIPYNADGYGLIEASIAGTRAEALNFGAIRTGTTLDPLQVAAITNAVGSDVSPTIIESGSYFQVVPATAAVRAARTTPSITFYYADGGSIQQFTVASIEIQ</sequence>
<evidence type="ECO:0000313" key="1">
    <source>
        <dbReference type="EMBL" id="KPA87289.1"/>
    </source>
</evidence>
<evidence type="ECO:0008006" key="3">
    <source>
        <dbReference type="Google" id="ProtNLM"/>
    </source>
</evidence>
<name>A0A0M9GBV1_9PSED</name>
<dbReference type="STRING" id="50340.PF66_06199"/>
<gene>
    <name evidence="1" type="ORF">PF66_06199</name>
</gene>
<organism evidence="1 2">
    <name type="scientific">Pseudomonas asplenii</name>
    <dbReference type="NCBI Taxonomy" id="53407"/>
    <lineage>
        <taxon>Bacteria</taxon>
        <taxon>Pseudomonadati</taxon>
        <taxon>Pseudomonadota</taxon>
        <taxon>Gammaproteobacteria</taxon>
        <taxon>Pseudomonadales</taxon>
        <taxon>Pseudomonadaceae</taxon>
        <taxon>Pseudomonas</taxon>
    </lineage>
</organism>
<dbReference type="EMBL" id="JSYZ01000034">
    <property type="protein sequence ID" value="KPA87289.1"/>
    <property type="molecule type" value="Genomic_DNA"/>
</dbReference>
<dbReference type="OrthoDB" id="7494486at2"/>
<dbReference type="Pfam" id="PF11863">
    <property type="entry name" value="DUF3383"/>
    <property type="match status" value="1"/>
</dbReference>
<dbReference type="InterPro" id="IPR021808">
    <property type="entry name" value="DUF3383"/>
</dbReference>
<protein>
    <recommendedName>
        <fullName evidence="3">DUF3383 domain-containing protein</fullName>
    </recommendedName>
</protein>